<accession>A0A4S2LAJ7</accession>
<keyword evidence="1" id="KW-0472">Membrane</keyword>
<keyword evidence="1" id="KW-0812">Transmembrane</keyword>
<reference evidence="2 3" key="1">
    <citation type="journal article" date="2019" name="BMC Genomics">
        <title>New insights from Opisthorchis felineus genome: update on genomics of the epidemiologically important liver flukes.</title>
        <authorList>
            <person name="Ershov N.I."/>
            <person name="Mordvinov V.A."/>
            <person name="Prokhortchouk E.B."/>
            <person name="Pakharukova M.Y."/>
            <person name="Gunbin K.V."/>
            <person name="Ustyantsev K."/>
            <person name="Genaev M.A."/>
            <person name="Blinov A.G."/>
            <person name="Mazur A."/>
            <person name="Boulygina E."/>
            <person name="Tsygankova S."/>
            <person name="Khrameeva E."/>
            <person name="Chekanov N."/>
            <person name="Fan G."/>
            <person name="Xiao A."/>
            <person name="Zhang H."/>
            <person name="Xu X."/>
            <person name="Yang H."/>
            <person name="Solovyev V."/>
            <person name="Lee S.M."/>
            <person name="Liu X."/>
            <person name="Afonnikov D.A."/>
            <person name="Skryabin K.G."/>
        </authorList>
    </citation>
    <scope>NUCLEOTIDE SEQUENCE [LARGE SCALE GENOMIC DNA]</scope>
    <source>
        <strain evidence="2">AK-0245</strain>
        <tissue evidence="2">Whole organism</tissue>
    </source>
</reference>
<feature type="transmembrane region" description="Helical" evidence="1">
    <location>
        <begin position="49"/>
        <end position="69"/>
    </location>
</feature>
<dbReference type="Proteomes" id="UP000308267">
    <property type="component" value="Unassembled WGS sequence"/>
</dbReference>
<keyword evidence="3" id="KW-1185">Reference proteome</keyword>
<evidence type="ECO:0000256" key="1">
    <source>
        <dbReference type="SAM" id="Phobius"/>
    </source>
</evidence>
<evidence type="ECO:0000313" key="3">
    <source>
        <dbReference type="Proteomes" id="UP000308267"/>
    </source>
</evidence>
<sequence length="118" mass="12934">METATLSLPSCLTWSAPNLPPIAYHPFSTNLNPPALLRLNYPVQPLNGVGVFVTLSIAGLAASWLRALIDYRISSPRGKETPCDGMSIFASQTGHLYGIPEVFDKFHPVRWNASHCLK</sequence>
<name>A0A4S2LAJ7_OPIFE</name>
<keyword evidence="1" id="KW-1133">Transmembrane helix</keyword>
<evidence type="ECO:0000313" key="2">
    <source>
        <dbReference type="EMBL" id="TGZ59486.1"/>
    </source>
</evidence>
<protein>
    <submittedName>
        <fullName evidence="2">Uncharacterized protein</fullName>
    </submittedName>
</protein>
<organism evidence="2 3">
    <name type="scientific">Opisthorchis felineus</name>
    <dbReference type="NCBI Taxonomy" id="147828"/>
    <lineage>
        <taxon>Eukaryota</taxon>
        <taxon>Metazoa</taxon>
        <taxon>Spiralia</taxon>
        <taxon>Lophotrochozoa</taxon>
        <taxon>Platyhelminthes</taxon>
        <taxon>Trematoda</taxon>
        <taxon>Digenea</taxon>
        <taxon>Opisthorchiida</taxon>
        <taxon>Opisthorchiata</taxon>
        <taxon>Opisthorchiidae</taxon>
        <taxon>Opisthorchis</taxon>
    </lineage>
</organism>
<proteinExistence type="predicted"/>
<comment type="caution">
    <text evidence="2">The sequence shown here is derived from an EMBL/GenBank/DDBJ whole genome shotgun (WGS) entry which is preliminary data.</text>
</comment>
<dbReference type="EMBL" id="SJOL01008829">
    <property type="protein sequence ID" value="TGZ59486.1"/>
    <property type="molecule type" value="Genomic_DNA"/>
</dbReference>
<dbReference type="AlphaFoldDB" id="A0A4S2LAJ7"/>
<gene>
    <name evidence="2" type="ORF">CRM22_009051</name>
</gene>